<gene>
    <name evidence="2" type="ORF">MUBE_13730</name>
</gene>
<feature type="non-terminal residue" evidence="2">
    <location>
        <position position="90"/>
    </location>
</feature>
<evidence type="ECO:0000313" key="2">
    <source>
        <dbReference type="EMBL" id="RFD24544.1"/>
    </source>
</evidence>
<protein>
    <submittedName>
        <fullName evidence="2">Uncharacterized protein</fullName>
    </submittedName>
</protein>
<sequence length="90" mass="10121">MYDAIRAQDWLDVAEDSVPANSDAWHTSTDSPTQTAHNDVTECIFLLSVVWFCFMWGVVVWVVVWVDGLCELIYCVDVLVAVSPSVKRVV</sequence>
<organism evidence="2 3">
    <name type="scientific">Mycobacterium uberis</name>
    <dbReference type="NCBI Taxonomy" id="2162698"/>
    <lineage>
        <taxon>Bacteria</taxon>
        <taxon>Bacillati</taxon>
        <taxon>Actinomycetota</taxon>
        <taxon>Actinomycetes</taxon>
        <taxon>Mycobacteriales</taxon>
        <taxon>Mycobacteriaceae</taxon>
        <taxon>Mycobacterium</taxon>
    </lineage>
</organism>
<evidence type="ECO:0000256" key="1">
    <source>
        <dbReference type="SAM" id="Phobius"/>
    </source>
</evidence>
<keyword evidence="1" id="KW-0472">Membrane</keyword>
<feature type="transmembrane region" description="Helical" evidence="1">
    <location>
        <begin position="44"/>
        <end position="66"/>
    </location>
</feature>
<dbReference type="Proteomes" id="UP000258522">
    <property type="component" value="Unassembled WGS sequence"/>
</dbReference>
<reference evidence="2 3" key="1">
    <citation type="submission" date="2018-07" db="EMBL/GenBank/DDBJ databases">
        <title>Whole genome sequence of Mycobacterium uberis.</title>
        <authorList>
            <person name="Benjak A."/>
        </authorList>
    </citation>
    <scope>NUCLEOTIDE SEQUENCE [LARGE SCALE GENOMIC DNA]</scope>
    <source>
        <strain evidence="2 3">Jura</strain>
    </source>
</reference>
<keyword evidence="1" id="KW-1133">Transmembrane helix</keyword>
<accession>A0A3E1HE60</accession>
<keyword evidence="1" id="KW-0812">Transmembrane</keyword>
<comment type="caution">
    <text evidence="2">The sequence shown here is derived from an EMBL/GenBank/DDBJ whole genome shotgun (WGS) entry which is preliminary data.</text>
</comment>
<evidence type="ECO:0000313" key="3">
    <source>
        <dbReference type="Proteomes" id="UP000258522"/>
    </source>
</evidence>
<dbReference type="EMBL" id="QAYL01000029">
    <property type="protein sequence ID" value="RFD24544.1"/>
    <property type="molecule type" value="Genomic_DNA"/>
</dbReference>
<proteinExistence type="predicted"/>
<keyword evidence="3" id="KW-1185">Reference proteome</keyword>
<name>A0A3E1HE60_9MYCO</name>
<dbReference type="AlphaFoldDB" id="A0A3E1HE60"/>